<proteinExistence type="predicted"/>
<dbReference type="Proteomes" id="UP000663864">
    <property type="component" value="Unassembled WGS sequence"/>
</dbReference>
<feature type="domain" description="F-box" evidence="1">
    <location>
        <begin position="3"/>
        <end position="51"/>
    </location>
</feature>
<dbReference type="PROSITE" id="PS50181">
    <property type="entry name" value="FBOX"/>
    <property type="match status" value="1"/>
</dbReference>
<comment type="caution">
    <text evidence="2">The sequence shown here is derived from an EMBL/GenBank/DDBJ whole genome shotgun (WGS) entry which is preliminary data.</text>
</comment>
<evidence type="ECO:0000313" key="3">
    <source>
        <dbReference type="EMBL" id="CAF3784198.1"/>
    </source>
</evidence>
<dbReference type="Proteomes" id="UP000663836">
    <property type="component" value="Unassembled WGS sequence"/>
</dbReference>
<protein>
    <recommendedName>
        <fullName evidence="1">F-box domain-containing protein</fullName>
    </recommendedName>
</protein>
<organism evidence="2 4">
    <name type="scientific">Rotaria sordida</name>
    <dbReference type="NCBI Taxonomy" id="392033"/>
    <lineage>
        <taxon>Eukaryota</taxon>
        <taxon>Metazoa</taxon>
        <taxon>Spiralia</taxon>
        <taxon>Gnathifera</taxon>
        <taxon>Rotifera</taxon>
        <taxon>Eurotatoria</taxon>
        <taxon>Bdelloidea</taxon>
        <taxon>Philodinida</taxon>
        <taxon>Philodinidae</taxon>
        <taxon>Rotaria</taxon>
    </lineage>
</organism>
<reference evidence="2" key="1">
    <citation type="submission" date="2021-02" db="EMBL/GenBank/DDBJ databases">
        <authorList>
            <person name="Nowell W R."/>
        </authorList>
    </citation>
    <scope>NUCLEOTIDE SEQUENCE</scope>
</reference>
<evidence type="ECO:0000313" key="4">
    <source>
        <dbReference type="Proteomes" id="UP000663864"/>
    </source>
</evidence>
<sequence length="522" mass="61635">MSQILFDRLPIELIHSIFNYLLANDIFYALFNLSPYLDFIITNYDRYYLNFKSCRRSQFDFVCRHIRPDQVVSLTLSDANDTPDQSQLFFSYFKDIEHFVQLRSLRIIQIDKNSLKPLCIGLSQLKLLSSLEFTQVHSVSEQFNNVIVQLFPQLNRLILYDARHLTATTTTTHPFSRLRHLTLGECWFVHLQRISHLAPNLTSLDINVQESTTWPVLNYDQIPPQSLIRLILNIENCSVTLDQIELLLSKLSRLKYFEIQAQGNDDLCDSLRWQMLVSHLKIFNFKFKLFLQLSNDKQQELLSSFSNPFWIVEKHWFIVCNQYEIYSVPRFAETSACESFLPPIYRTVSNERLFYDHIFILVLNKIDEQQLLADHHRFPHVRVLLLAKHLSLDTLRSLVDLSQVQYLKASLETFVQLADNMPRLRELALSSLSLNGLKTSGYEQIRILHLDKINFIGKNDEKRLFHMFTRVERFYVHGEMQSRRQMARFINGFHFLSYGSFEFEWLTTARFVLAYGSKLIRT</sequence>
<gene>
    <name evidence="3" type="ORF">JBS370_LOCUS14385</name>
    <name evidence="2" type="ORF">ZHD862_LOCUS18386</name>
</gene>
<dbReference type="InterPro" id="IPR032675">
    <property type="entry name" value="LRR_dom_sf"/>
</dbReference>
<dbReference type="AlphaFoldDB" id="A0A814Q9S0"/>
<name>A0A814Q9S0_9BILA</name>
<dbReference type="EMBL" id="CAJOBD010001293">
    <property type="protein sequence ID" value="CAF3784198.1"/>
    <property type="molecule type" value="Genomic_DNA"/>
</dbReference>
<dbReference type="SUPFAM" id="SSF52047">
    <property type="entry name" value="RNI-like"/>
    <property type="match status" value="1"/>
</dbReference>
<accession>A0A814Q9S0</accession>
<evidence type="ECO:0000259" key="1">
    <source>
        <dbReference type="PROSITE" id="PS50181"/>
    </source>
</evidence>
<evidence type="ECO:0000313" key="2">
    <source>
        <dbReference type="EMBL" id="CAF1116248.1"/>
    </source>
</evidence>
<dbReference type="InterPro" id="IPR001810">
    <property type="entry name" value="F-box_dom"/>
</dbReference>
<dbReference type="Gene3D" id="3.80.10.10">
    <property type="entry name" value="Ribonuclease Inhibitor"/>
    <property type="match status" value="1"/>
</dbReference>
<dbReference type="EMBL" id="CAJNOT010000954">
    <property type="protein sequence ID" value="CAF1116248.1"/>
    <property type="molecule type" value="Genomic_DNA"/>
</dbReference>